<dbReference type="InterPro" id="IPR025906">
    <property type="entry name" value="YjfB_motility"/>
</dbReference>
<dbReference type="Pfam" id="PF14070">
    <property type="entry name" value="YjfB_motility"/>
    <property type="match status" value="1"/>
</dbReference>
<protein>
    <recommendedName>
        <fullName evidence="3">Motility protein</fullName>
    </recommendedName>
</protein>
<comment type="caution">
    <text evidence="1">The sequence shown here is derived from an EMBL/GenBank/DDBJ whole genome shotgun (WGS) entry which is preliminary data.</text>
</comment>
<organism evidence="1 2">
    <name type="scientific">Cerasibacillus quisquiliarum</name>
    <dbReference type="NCBI Taxonomy" id="227865"/>
    <lineage>
        <taxon>Bacteria</taxon>
        <taxon>Bacillati</taxon>
        <taxon>Bacillota</taxon>
        <taxon>Bacilli</taxon>
        <taxon>Bacillales</taxon>
        <taxon>Bacillaceae</taxon>
        <taxon>Cerasibacillus</taxon>
    </lineage>
</organism>
<dbReference type="RefSeq" id="WP_146934657.1">
    <property type="nucleotide sequence ID" value="NZ_BJXW01000004.1"/>
</dbReference>
<reference evidence="1 2" key="1">
    <citation type="submission" date="2019-07" db="EMBL/GenBank/DDBJ databases">
        <title>Whole genome shotgun sequence of Cerasibacillus quisquiliarum NBRC 102429.</title>
        <authorList>
            <person name="Hosoyama A."/>
            <person name="Uohara A."/>
            <person name="Ohji S."/>
            <person name="Ichikawa N."/>
        </authorList>
    </citation>
    <scope>NUCLEOTIDE SEQUENCE [LARGE SCALE GENOMIC DNA]</scope>
    <source>
        <strain evidence="1 2">NBRC 102429</strain>
    </source>
</reference>
<sequence>MDIAALSTVMKQAQVNQQASLSVMKSAMSTAETNALGLLKMMQDSTQQQVAHPFLGKQVDFKA</sequence>
<dbReference type="AlphaFoldDB" id="A0A511UTP8"/>
<gene>
    <name evidence="1" type="ORF">CQU01_02080</name>
</gene>
<evidence type="ECO:0008006" key="3">
    <source>
        <dbReference type="Google" id="ProtNLM"/>
    </source>
</evidence>
<evidence type="ECO:0000313" key="1">
    <source>
        <dbReference type="EMBL" id="GEN29970.1"/>
    </source>
</evidence>
<dbReference type="OrthoDB" id="1924973at2"/>
<proteinExistence type="predicted"/>
<dbReference type="Proteomes" id="UP000321491">
    <property type="component" value="Unassembled WGS sequence"/>
</dbReference>
<accession>A0A511UTP8</accession>
<evidence type="ECO:0000313" key="2">
    <source>
        <dbReference type="Proteomes" id="UP000321491"/>
    </source>
</evidence>
<name>A0A511UTP8_9BACI</name>
<keyword evidence="2" id="KW-1185">Reference proteome</keyword>
<dbReference type="EMBL" id="BJXW01000004">
    <property type="protein sequence ID" value="GEN29970.1"/>
    <property type="molecule type" value="Genomic_DNA"/>
</dbReference>